<dbReference type="OrthoDB" id="9816273at2"/>
<organism evidence="4 5">
    <name type="scientific">Marinomonas ushuaiensis DSM 15871</name>
    <dbReference type="NCBI Taxonomy" id="1122207"/>
    <lineage>
        <taxon>Bacteria</taxon>
        <taxon>Pseudomonadati</taxon>
        <taxon>Pseudomonadota</taxon>
        <taxon>Gammaproteobacteria</taxon>
        <taxon>Oceanospirillales</taxon>
        <taxon>Oceanospirillaceae</taxon>
        <taxon>Marinomonas</taxon>
    </lineage>
</organism>
<dbReference type="EMBL" id="JAMB01000001">
    <property type="protein sequence ID" value="ETX12364.1"/>
    <property type="molecule type" value="Genomic_DNA"/>
</dbReference>
<dbReference type="InterPro" id="IPR011006">
    <property type="entry name" value="CheY-like_superfamily"/>
</dbReference>
<dbReference type="CDD" id="cd00077">
    <property type="entry name" value="HDc"/>
    <property type="match status" value="1"/>
</dbReference>
<proteinExistence type="predicted"/>
<keyword evidence="5" id="KW-1185">Reference proteome</keyword>
<dbReference type="PROSITE" id="PS51832">
    <property type="entry name" value="HD_GYP"/>
    <property type="match status" value="1"/>
</dbReference>
<evidence type="ECO:0000259" key="3">
    <source>
        <dbReference type="PROSITE" id="PS51832"/>
    </source>
</evidence>
<dbReference type="Gene3D" id="3.40.50.2300">
    <property type="match status" value="1"/>
</dbReference>
<evidence type="ECO:0000256" key="1">
    <source>
        <dbReference type="PROSITE-ProRule" id="PRU00169"/>
    </source>
</evidence>
<feature type="modified residue" description="4-aspartylphosphate" evidence="1">
    <location>
        <position position="58"/>
    </location>
</feature>
<comment type="caution">
    <text evidence="4">The sequence shown here is derived from an EMBL/GenBank/DDBJ whole genome shotgun (WGS) entry which is preliminary data.</text>
</comment>
<dbReference type="Pfam" id="PF13487">
    <property type="entry name" value="HD_5"/>
    <property type="match status" value="1"/>
</dbReference>
<dbReference type="AlphaFoldDB" id="X7E8H0"/>
<dbReference type="InterPro" id="IPR037522">
    <property type="entry name" value="HD_GYP_dom"/>
</dbReference>
<dbReference type="SUPFAM" id="SSF109604">
    <property type="entry name" value="HD-domain/PDEase-like"/>
    <property type="match status" value="1"/>
</dbReference>
<dbReference type="InterPro" id="IPR003607">
    <property type="entry name" value="HD/PDEase_dom"/>
</dbReference>
<dbReference type="GO" id="GO:0008081">
    <property type="term" value="F:phosphoric diester hydrolase activity"/>
    <property type="evidence" value="ECO:0007669"/>
    <property type="project" value="UniProtKB-ARBA"/>
</dbReference>
<dbReference type="InterPro" id="IPR001789">
    <property type="entry name" value="Sig_transdc_resp-reg_receiver"/>
</dbReference>
<dbReference type="RefSeq" id="WP_036158269.1">
    <property type="nucleotide sequence ID" value="NZ_JAMB01000001.1"/>
</dbReference>
<dbReference type="SMART" id="SM00448">
    <property type="entry name" value="REC"/>
    <property type="match status" value="1"/>
</dbReference>
<feature type="domain" description="Response regulatory" evidence="2">
    <location>
        <begin position="10"/>
        <end position="125"/>
    </location>
</feature>
<dbReference type="SMART" id="SM00471">
    <property type="entry name" value="HDc"/>
    <property type="match status" value="1"/>
</dbReference>
<evidence type="ECO:0000313" key="5">
    <source>
        <dbReference type="Proteomes" id="UP000054058"/>
    </source>
</evidence>
<dbReference type="InterPro" id="IPR052020">
    <property type="entry name" value="Cyclic_di-GMP/3'3'-cGAMP_PDE"/>
</dbReference>
<dbReference type="CDD" id="cd19920">
    <property type="entry name" value="REC_PA4781-like"/>
    <property type="match status" value="1"/>
</dbReference>
<dbReference type="SUPFAM" id="SSF52172">
    <property type="entry name" value="CheY-like"/>
    <property type="match status" value="1"/>
</dbReference>
<keyword evidence="1" id="KW-0597">Phosphoprotein</keyword>
<dbReference type="STRING" id="1122207.MUS1_01870"/>
<evidence type="ECO:0000259" key="2">
    <source>
        <dbReference type="PROSITE" id="PS50110"/>
    </source>
</evidence>
<dbReference type="PANTHER" id="PTHR45228:SF5">
    <property type="entry name" value="CYCLIC DI-GMP PHOSPHODIESTERASE VC_1348-RELATED"/>
    <property type="match status" value="1"/>
</dbReference>
<dbReference type="GO" id="GO:0000160">
    <property type="term" value="P:phosphorelay signal transduction system"/>
    <property type="evidence" value="ECO:0007669"/>
    <property type="project" value="InterPro"/>
</dbReference>
<dbReference type="PATRIC" id="fig|1122207.3.peg.387"/>
<reference evidence="4 5" key="1">
    <citation type="submission" date="2014-01" db="EMBL/GenBank/DDBJ databases">
        <title>Marinomonas ushuaiensis DSM 15871 Genome Sequencing.</title>
        <authorList>
            <person name="Lai Q."/>
            <person name="Shao Z.S."/>
        </authorList>
    </citation>
    <scope>NUCLEOTIDE SEQUENCE [LARGE SCALE GENOMIC DNA]</scope>
    <source>
        <strain evidence="4 5">DSM 15871</strain>
    </source>
</reference>
<name>X7E8H0_9GAMM</name>
<dbReference type="Pfam" id="PF00072">
    <property type="entry name" value="Response_reg"/>
    <property type="match status" value="1"/>
</dbReference>
<dbReference type="Proteomes" id="UP000054058">
    <property type="component" value="Unassembled WGS sequence"/>
</dbReference>
<protein>
    <submittedName>
        <fullName evidence="4">Chemotaxis protein CheY</fullName>
    </submittedName>
</protein>
<accession>X7E8H0</accession>
<gene>
    <name evidence="4" type="ORF">MUS1_01870</name>
</gene>
<dbReference type="PANTHER" id="PTHR45228">
    <property type="entry name" value="CYCLIC DI-GMP PHOSPHODIESTERASE TM_0186-RELATED"/>
    <property type="match status" value="1"/>
</dbReference>
<feature type="domain" description="HD-GYP" evidence="3">
    <location>
        <begin position="133"/>
        <end position="330"/>
    </location>
</feature>
<sequence>MIIDKKISPRILLVDDEPTNLRILRHILQDYYKLSFAKSGEAALDLIAKEEIDLILLDVMMPNMTGHEVCRTLKSNAATKEIPVIFVTALKDAADEEQGFDIGAVDYITKPVVPAVVLARVKTHLSLTSVAKLHQTHLDLIQRLGRAAEYKDNETGMHVQRMSRYTRELALAYGFCEDYANDLMMAAPMHDIGKIGIADNILLKPGKLTAEEYEIMKTHVQIGAEILSNPRSHLIQLAHIMALSHHEKWDGSGYPNGLSKDDIPIEGRLIAVADVFDALTSERPYKRAWSIDEAVNYIFEQSGSHFDPAIPPLLKQVLPKLLEIKTEFSEVTE</sequence>
<dbReference type="eggNOG" id="COG3437">
    <property type="taxonomic scope" value="Bacteria"/>
</dbReference>
<dbReference type="PROSITE" id="PS50110">
    <property type="entry name" value="RESPONSE_REGULATORY"/>
    <property type="match status" value="1"/>
</dbReference>
<dbReference type="Gene3D" id="1.10.3210.10">
    <property type="entry name" value="Hypothetical protein af1432"/>
    <property type="match status" value="1"/>
</dbReference>
<evidence type="ECO:0000313" key="4">
    <source>
        <dbReference type="EMBL" id="ETX12364.1"/>
    </source>
</evidence>